<dbReference type="GO" id="GO:0005886">
    <property type="term" value="C:plasma membrane"/>
    <property type="evidence" value="ECO:0007669"/>
    <property type="project" value="UniProtKB-UniRule"/>
</dbReference>
<dbReference type="GO" id="GO:0008932">
    <property type="term" value="F:lytic endotransglycosylase activity"/>
    <property type="evidence" value="ECO:0007669"/>
    <property type="project" value="UniProtKB-UniRule"/>
</dbReference>
<dbReference type="PANTHER" id="PTHR30518:SF2">
    <property type="entry name" value="ENDOLYTIC MUREIN TRANSGLYCOSYLASE"/>
    <property type="match status" value="1"/>
</dbReference>
<keyword evidence="1 7" id="KW-1003">Cell membrane</keyword>
<evidence type="ECO:0000256" key="1">
    <source>
        <dbReference type="ARBA" id="ARBA00022475"/>
    </source>
</evidence>
<dbReference type="HAMAP" id="MF_02065">
    <property type="entry name" value="MltG"/>
    <property type="match status" value="1"/>
</dbReference>
<evidence type="ECO:0000313" key="9">
    <source>
        <dbReference type="Proteomes" id="UP000187550"/>
    </source>
</evidence>
<dbReference type="AlphaFoldDB" id="A0A1U7PJT3"/>
<comment type="catalytic activity">
    <reaction evidence="7">
        <text>a peptidoglycan chain = a peptidoglycan chain with N-acetyl-1,6-anhydromuramyl-[peptide] at the reducing end + a peptidoglycan chain with N-acetylglucosamine at the non-reducing end.</text>
        <dbReference type="EC" id="4.2.2.29"/>
    </reaction>
</comment>
<name>A0A1U7PJT3_9BACI</name>
<protein>
    <recommendedName>
        <fullName evidence="7">Endolytic murein transglycosylase</fullName>
        <ecNumber evidence="7">4.2.2.29</ecNumber>
    </recommendedName>
    <alternativeName>
        <fullName evidence="7">Peptidoglycan lytic transglycosylase</fullName>
    </alternativeName>
    <alternativeName>
        <fullName evidence="7">Peptidoglycan polymerization terminase</fullName>
    </alternativeName>
</protein>
<keyword evidence="4 7" id="KW-0472">Membrane</keyword>
<evidence type="ECO:0000256" key="3">
    <source>
        <dbReference type="ARBA" id="ARBA00022989"/>
    </source>
</evidence>
<evidence type="ECO:0000256" key="6">
    <source>
        <dbReference type="ARBA" id="ARBA00023316"/>
    </source>
</evidence>
<reference evidence="9" key="1">
    <citation type="submission" date="2017-01" db="EMBL/GenBank/DDBJ databases">
        <authorList>
            <person name="Varghese N."/>
            <person name="Submissions S."/>
        </authorList>
    </citation>
    <scope>NUCLEOTIDE SEQUENCE [LARGE SCALE GENOMIC DNA]</scope>
    <source>
        <strain evidence="9">MNA4</strain>
    </source>
</reference>
<dbReference type="NCBIfam" id="TIGR00247">
    <property type="entry name" value="endolytic transglycosylase MltG"/>
    <property type="match status" value="1"/>
</dbReference>
<evidence type="ECO:0000256" key="5">
    <source>
        <dbReference type="ARBA" id="ARBA00023239"/>
    </source>
</evidence>
<dbReference type="EMBL" id="FTPL01000002">
    <property type="protein sequence ID" value="SIT82682.1"/>
    <property type="molecule type" value="Genomic_DNA"/>
</dbReference>
<dbReference type="Proteomes" id="UP000187550">
    <property type="component" value="Unassembled WGS sequence"/>
</dbReference>
<proteinExistence type="inferred from homology"/>
<evidence type="ECO:0000256" key="4">
    <source>
        <dbReference type="ARBA" id="ARBA00023136"/>
    </source>
</evidence>
<gene>
    <name evidence="7" type="primary">mltG</name>
    <name evidence="8" type="ORF">SAMN05428946_1537</name>
</gene>
<keyword evidence="3 7" id="KW-1133">Transmembrane helix</keyword>
<dbReference type="GO" id="GO:0009252">
    <property type="term" value="P:peptidoglycan biosynthetic process"/>
    <property type="evidence" value="ECO:0007669"/>
    <property type="project" value="UniProtKB-UniRule"/>
</dbReference>
<keyword evidence="5 7" id="KW-0456">Lyase</keyword>
<evidence type="ECO:0000313" key="8">
    <source>
        <dbReference type="EMBL" id="SIT82682.1"/>
    </source>
</evidence>
<keyword evidence="9" id="KW-1185">Reference proteome</keyword>
<dbReference type="STRING" id="550447.SAMN05428946_1537"/>
<comment type="similarity">
    <text evidence="7">Belongs to the transglycosylase MltG family.</text>
</comment>
<dbReference type="EC" id="4.2.2.29" evidence="7"/>
<dbReference type="Gene3D" id="3.30.1490.480">
    <property type="entry name" value="Endolytic murein transglycosylase"/>
    <property type="match status" value="1"/>
</dbReference>
<sequence length="352" mass="39568">MRRIVLIVFLAALLLLIVGGTAAYTYVSGALKPVDPESEKVVEVDIPIGSNLDSIAEVLEKNGIIKNAKIFKYYAKFNNEGEFQAGKYGLTKAMTPDELIESLKTGKVYRTPVFTITIPEGLTLDQISKVVEKKTNHTAKQFMDLVQDKEFINRMIEMHPDILTDEILNEHIKFPLEGYLYPATYPVFEEDPSLESLVMMMLDSTDKAVSPYAEALAEQKHSVHWLMTFASLLEKEATAETDRKAIASVFYNRMEEGMPLQTDPTVAYAHGEHLSKTMYSDLEIDDAYNTYKNPGLPPGPIANAGMSSIEAVLDPVQSDYLYFLADKDGNNHFAKTYEEHLKNRDKYITNAK</sequence>
<keyword evidence="2 7" id="KW-0812">Transmembrane</keyword>
<evidence type="ECO:0000256" key="2">
    <source>
        <dbReference type="ARBA" id="ARBA00022692"/>
    </source>
</evidence>
<organism evidence="8 9">
    <name type="scientific">Edaphobacillus lindanitolerans</name>
    <dbReference type="NCBI Taxonomy" id="550447"/>
    <lineage>
        <taxon>Bacteria</taxon>
        <taxon>Bacillati</taxon>
        <taxon>Bacillota</taxon>
        <taxon>Bacilli</taxon>
        <taxon>Bacillales</taxon>
        <taxon>Bacillaceae</taxon>
        <taxon>Edaphobacillus</taxon>
    </lineage>
</organism>
<keyword evidence="6 7" id="KW-0961">Cell wall biogenesis/degradation</keyword>
<dbReference type="PANTHER" id="PTHR30518">
    <property type="entry name" value="ENDOLYTIC MUREIN TRANSGLYCOSYLASE"/>
    <property type="match status" value="1"/>
</dbReference>
<dbReference type="GO" id="GO:0071555">
    <property type="term" value="P:cell wall organization"/>
    <property type="evidence" value="ECO:0007669"/>
    <property type="project" value="UniProtKB-KW"/>
</dbReference>
<evidence type="ECO:0000256" key="7">
    <source>
        <dbReference type="HAMAP-Rule" id="MF_02065"/>
    </source>
</evidence>
<dbReference type="CDD" id="cd08010">
    <property type="entry name" value="MltG_like"/>
    <property type="match status" value="1"/>
</dbReference>
<dbReference type="Pfam" id="PF02618">
    <property type="entry name" value="YceG"/>
    <property type="match status" value="1"/>
</dbReference>
<dbReference type="InterPro" id="IPR003770">
    <property type="entry name" value="MLTG-like"/>
</dbReference>
<feature type="site" description="Important for catalytic activity" evidence="7">
    <location>
        <position position="236"/>
    </location>
</feature>
<comment type="function">
    <text evidence="7">Functions as a peptidoglycan terminase that cleaves nascent peptidoglycan strands endolytically to terminate their elongation.</text>
</comment>
<dbReference type="Gene3D" id="3.30.160.60">
    <property type="entry name" value="Classic Zinc Finger"/>
    <property type="match status" value="1"/>
</dbReference>
<accession>A0A1U7PJT3</accession>